<feature type="compositionally biased region" description="Basic residues" evidence="7">
    <location>
        <begin position="73"/>
        <end position="85"/>
    </location>
</feature>
<evidence type="ECO:0000256" key="4">
    <source>
        <dbReference type="ARBA" id="ARBA00023163"/>
    </source>
</evidence>
<dbReference type="RefSeq" id="XP_025494251.1">
    <property type="nucleotide sequence ID" value="XM_025639773.1"/>
</dbReference>
<dbReference type="PANTHER" id="PTHR45881">
    <property type="entry name" value="CHECKPOINT SUPPRESSOR 1-LIKE, ISOFORM A-RELATED"/>
    <property type="match status" value="1"/>
</dbReference>
<dbReference type="OrthoDB" id="5954824at2759"/>
<gene>
    <name evidence="9" type="ORF">BO82DRAFT_410784</name>
</gene>
<dbReference type="AlphaFoldDB" id="A0A319CJP9"/>
<evidence type="ECO:0000256" key="1">
    <source>
        <dbReference type="ARBA" id="ARBA00004123"/>
    </source>
</evidence>
<dbReference type="Proteomes" id="UP000248340">
    <property type="component" value="Unassembled WGS sequence"/>
</dbReference>
<feature type="compositionally biased region" description="Low complexity" evidence="7">
    <location>
        <begin position="121"/>
        <end position="136"/>
    </location>
</feature>
<organism evidence="9 10">
    <name type="scientific">Aspergillus uvarum CBS 121591</name>
    <dbReference type="NCBI Taxonomy" id="1448315"/>
    <lineage>
        <taxon>Eukaryota</taxon>
        <taxon>Fungi</taxon>
        <taxon>Dikarya</taxon>
        <taxon>Ascomycota</taxon>
        <taxon>Pezizomycotina</taxon>
        <taxon>Eurotiomycetes</taxon>
        <taxon>Eurotiomycetidae</taxon>
        <taxon>Eurotiales</taxon>
        <taxon>Aspergillaceae</taxon>
        <taxon>Aspergillus</taxon>
        <taxon>Aspergillus subgen. Circumdati</taxon>
    </lineage>
</organism>
<feature type="region of interest" description="Disordered" evidence="7">
    <location>
        <begin position="1"/>
        <end position="44"/>
    </location>
</feature>
<keyword evidence="4" id="KW-0804">Transcription</keyword>
<dbReference type="GO" id="GO:0005634">
    <property type="term" value="C:nucleus"/>
    <property type="evidence" value="ECO:0007669"/>
    <property type="project" value="UniProtKB-SubCell"/>
</dbReference>
<dbReference type="GO" id="GO:0000978">
    <property type="term" value="F:RNA polymerase II cis-regulatory region sequence-specific DNA binding"/>
    <property type="evidence" value="ECO:0007669"/>
    <property type="project" value="TreeGrafter"/>
</dbReference>
<sequence>MDRFYPSPPLSSHPNSLPFGRASSQIEPARQTVTPPSSVTDGARLIPSHHVYPCSAIENWTSSHSGNSDTAMSHHHHHQQQHHYHNSPLWKAPLYRPSTSQSDSSSEGEVSSLFPTHGIESSEWSSPSTAPSCSESKPVKLEPGRSYESTKNFLLWSRTPETQQPGCSLESGTYSVPFQIAAPYPTRPDTFKTACPTPRLPPPSLAFPSSGRRSFLPDKVKTHANRPGFHHEEPRPSPDDIGEEANSEAPYSCLIEKALLEAPDKKLTLQDIYSWFEKRTAKGKDRSSKGWQNSVRHNLSMNAGFEAVREEQPGKKPQNYWRLTEEAIKYGVQSTTRYRKQASNKKTSSSDPPAPQRQRSGAKGGKATKIKAKLRGCPSGQDELRKDNCRREITQPPLGKIACSHGYPSTTTITPPATASVISSFHVSAPVTRLSTESFDLSNAVGCADHSSFYIMTGQGSGTECLTMENGYPGWGVHTSFFCRADDRAWDYGGSSPRAIGGWSN</sequence>
<dbReference type="PROSITE" id="PS00658">
    <property type="entry name" value="FORK_HEAD_2"/>
    <property type="match status" value="1"/>
</dbReference>
<accession>A0A319CJP9</accession>
<feature type="compositionally biased region" description="Basic and acidic residues" evidence="7">
    <location>
        <begin position="229"/>
        <end position="238"/>
    </location>
</feature>
<reference evidence="9 10" key="1">
    <citation type="submission" date="2016-12" db="EMBL/GenBank/DDBJ databases">
        <title>The genomes of Aspergillus section Nigri reveals drivers in fungal speciation.</title>
        <authorList>
            <consortium name="DOE Joint Genome Institute"/>
            <person name="Vesth T.C."/>
            <person name="Nybo J."/>
            <person name="Theobald S."/>
            <person name="Brandl J."/>
            <person name="Frisvad J.C."/>
            <person name="Nielsen K.F."/>
            <person name="Lyhne E.K."/>
            <person name="Kogle M.E."/>
            <person name="Kuo A."/>
            <person name="Riley R."/>
            <person name="Clum A."/>
            <person name="Nolan M."/>
            <person name="Lipzen A."/>
            <person name="Salamov A."/>
            <person name="Henrissat B."/>
            <person name="Wiebenga A."/>
            <person name="De Vries R.P."/>
            <person name="Grigoriev I.V."/>
            <person name="Mortensen U.H."/>
            <person name="Andersen M.R."/>
            <person name="Baker S.E."/>
        </authorList>
    </citation>
    <scope>NUCLEOTIDE SEQUENCE [LARGE SCALE GENOMIC DNA]</scope>
    <source>
        <strain evidence="9 10">CBS 121591</strain>
    </source>
</reference>
<feature type="compositionally biased region" description="Polar residues" evidence="7">
    <location>
        <begin position="22"/>
        <end position="40"/>
    </location>
</feature>
<dbReference type="VEuPathDB" id="FungiDB:BO82DRAFT_410784"/>
<dbReference type="SMART" id="SM00339">
    <property type="entry name" value="FH"/>
    <property type="match status" value="1"/>
</dbReference>
<evidence type="ECO:0000256" key="3">
    <source>
        <dbReference type="ARBA" id="ARBA00023125"/>
    </source>
</evidence>
<proteinExistence type="predicted"/>
<dbReference type="STRING" id="1448315.A0A319CJP9"/>
<feature type="domain" description="Fork-head" evidence="8">
    <location>
        <begin position="246"/>
        <end position="342"/>
    </location>
</feature>
<feature type="region of interest" description="Disordered" evidence="7">
    <location>
        <begin position="220"/>
        <end position="247"/>
    </location>
</feature>
<feature type="region of interest" description="Disordered" evidence="7">
    <location>
        <begin position="64"/>
        <end position="144"/>
    </location>
</feature>
<evidence type="ECO:0000313" key="9">
    <source>
        <dbReference type="EMBL" id="PYH84051.1"/>
    </source>
</evidence>
<dbReference type="InterPro" id="IPR001766">
    <property type="entry name" value="Fork_head_dom"/>
</dbReference>
<keyword evidence="3 6" id="KW-0238">DNA-binding</keyword>
<dbReference type="PROSITE" id="PS50039">
    <property type="entry name" value="FORK_HEAD_3"/>
    <property type="match status" value="1"/>
</dbReference>
<feature type="region of interest" description="Disordered" evidence="7">
    <location>
        <begin position="336"/>
        <end position="371"/>
    </location>
</feature>
<keyword evidence="5 6" id="KW-0539">Nucleus</keyword>
<dbReference type="InterPro" id="IPR030456">
    <property type="entry name" value="TF_fork_head_CS_2"/>
</dbReference>
<dbReference type="GeneID" id="37142515"/>
<evidence type="ECO:0000256" key="7">
    <source>
        <dbReference type="SAM" id="MobiDB-lite"/>
    </source>
</evidence>
<dbReference type="SUPFAM" id="SSF46785">
    <property type="entry name" value="Winged helix' DNA-binding domain"/>
    <property type="match status" value="1"/>
</dbReference>
<evidence type="ECO:0000256" key="5">
    <source>
        <dbReference type="ARBA" id="ARBA00023242"/>
    </source>
</evidence>
<dbReference type="InterPro" id="IPR036388">
    <property type="entry name" value="WH-like_DNA-bd_sf"/>
</dbReference>
<dbReference type="GO" id="GO:0000981">
    <property type="term" value="F:DNA-binding transcription factor activity, RNA polymerase II-specific"/>
    <property type="evidence" value="ECO:0007669"/>
    <property type="project" value="TreeGrafter"/>
</dbReference>
<name>A0A319CJP9_9EURO</name>
<feature type="compositionally biased region" description="Low complexity" evidence="7">
    <location>
        <begin position="98"/>
        <end position="112"/>
    </location>
</feature>
<dbReference type="Pfam" id="PF00250">
    <property type="entry name" value="Forkhead"/>
    <property type="match status" value="1"/>
</dbReference>
<evidence type="ECO:0000256" key="2">
    <source>
        <dbReference type="ARBA" id="ARBA00023015"/>
    </source>
</evidence>
<dbReference type="Gene3D" id="1.10.10.10">
    <property type="entry name" value="Winged helix-like DNA-binding domain superfamily/Winged helix DNA-binding domain"/>
    <property type="match status" value="1"/>
</dbReference>
<dbReference type="PANTHER" id="PTHR45881:SF5">
    <property type="entry name" value="FORK-HEAD DOMAIN-CONTAINING PROTEIN"/>
    <property type="match status" value="1"/>
</dbReference>
<evidence type="ECO:0000313" key="10">
    <source>
        <dbReference type="Proteomes" id="UP000248340"/>
    </source>
</evidence>
<dbReference type="InterPro" id="IPR036390">
    <property type="entry name" value="WH_DNA-bd_sf"/>
</dbReference>
<evidence type="ECO:0000259" key="8">
    <source>
        <dbReference type="PROSITE" id="PS50039"/>
    </source>
</evidence>
<keyword evidence="2" id="KW-0805">Transcription regulation</keyword>
<dbReference type="EMBL" id="KZ821686">
    <property type="protein sequence ID" value="PYH84051.1"/>
    <property type="molecule type" value="Genomic_DNA"/>
</dbReference>
<feature type="DNA-binding region" description="Fork-head" evidence="6">
    <location>
        <begin position="246"/>
        <end position="342"/>
    </location>
</feature>
<protein>
    <recommendedName>
        <fullName evidence="8">Fork-head domain-containing protein</fullName>
    </recommendedName>
</protein>
<keyword evidence="10" id="KW-1185">Reference proteome</keyword>
<comment type="subcellular location">
    <subcellularLocation>
        <location evidence="1 6">Nucleus</location>
    </subcellularLocation>
</comment>
<evidence type="ECO:0000256" key="6">
    <source>
        <dbReference type="PROSITE-ProRule" id="PRU00089"/>
    </source>
</evidence>
<feature type="compositionally biased region" description="Pro residues" evidence="7">
    <location>
        <begin position="1"/>
        <end position="11"/>
    </location>
</feature>